<feature type="transmembrane region" description="Helical" evidence="3">
    <location>
        <begin position="153"/>
        <end position="171"/>
    </location>
</feature>
<keyword evidence="3" id="KW-0812">Transmembrane</keyword>
<keyword evidence="3" id="KW-0472">Membrane</keyword>
<evidence type="ECO:0000313" key="5">
    <source>
        <dbReference type="EMBL" id="SHG61444.1"/>
    </source>
</evidence>
<dbReference type="GO" id="GO:0003677">
    <property type="term" value="F:DNA binding"/>
    <property type="evidence" value="ECO:0007669"/>
    <property type="project" value="UniProtKB-UniRule"/>
</dbReference>
<reference evidence="5 6" key="1">
    <citation type="submission" date="2016-11" db="EMBL/GenBank/DDBJ databases">
        <authorList>
            <person name="Jaros S."/>
            <person name="Januszkiewicz K."/>
            <person name="Wedrychowicz H."/>
        </authorList>
    </citation>
    <scope>NUCLEOTIDE SEQUENCE [LARGE SCALE GENOMIC DNA]</scope>
    <source>
        <strain evidence="5 6">GAS138</strain>
    </source>
</reference>
<dbReference type="GO" id="GO:0006355">
    <property type="term" value="P:regulation of DNA-templated transcription"/>
    <property type="evidence" value="ECO:0007669"/>
    <property type="project" value="InterPro"/>
</dbReference>
<gene>
    <name evidence="5" type="ORF">SAMN05443248_2143</name>
</gene>
<keyword evidence="1 2" id="KW-0238">DNA-binding</keyword>
<dbReference type="SMART" id="SM00862">
    <property type="entry name" value="Trans_reg_C"/>
    <property type="match status" value="1"/>
</dbReference>
<dbReference type="InterPro" id="IPR036388">
    <property type="entry name" value="WH-like_DNA-bd_sf"/>
</dbReference>
<keyword evidence="3" id="KW-1133">Transmembrane helix</keyword>
<dbReference type="OrthoDB" id="105971at2"/>
<dbReference type="Gene3D" id="3.40.50.10070">
    <property type="entry name" value="TolB, N-terminal domain"/>
    <property type="match status" value="1"/>
</dbReference>
<evidence type="ECO:0000259" key="4">
    <source>
        <dbReference type="PROSITE" id="PS51755"/>
    </source>
</evidence>
<dbReference type="CDD" id="cd00383">
    <property type="entry name" value="trans_reg_C"/>
    <property type="match status" value="1"/>
</dbReference>
<proteinExistence type="predicted"/>
<dbReference type="EMBL" id="LT670817">
    <property type="protein sequence ID" value="SHG61444.1"/>
    <property type="molecule type" value="Genomic_DNA"/>
</dbReference>
<dbReference type="Pfam" id="PF00486">
    <property type="entry name" value="Trans_reg_C"/>
    <property type="match status" value="1"/>
</dbReference>
<name>A0A1M5L8J4_9BRAD</name>
<feature type="domain" description="OmpR/PhoB-type" evidence="4">
    <location>
        <begin position="8"/>
        <end position="107"/>
    </location>
</feature>
<protein>
    <submittedName>
        <fullName evidence="5">TolB amino-terminal domain-containing protein</fullName>
    </submittedName>
</protein>
<dbReference type="SUPFAM" id="SSF46894">
    <property type="entry name" value="C-terminal effector domain of the bipartite response regulators"/>
    <property type="match status" value="1"/>
</dbReference>
<dbReference type="Gene3D" id="1.10.10.10">
    <property type="entry name" value="Winged helix-like DNA-binding domain superfamily/Winged helix DNA-binding domain"/>
    <property type="match status" value="1"/>
</dbReference>
<dbReference type="InterPro" id="IPR016032">
    <property type="entry name" value="Sig_transdc_resp-reg_C-effctor"/>
</dbReference>
<dbReference type="InterPro" id="IPR001867">
    <property type="entry name" value="OmpR/PhoB-type_DNA-bd"/>
</dbReference>
<dbReference type="AlphaFoldDB" id="A0A1M5L8J4"/>
<dbReference type="Proteomes" id="UP000189796">
    <property type="component" value="Chromosome I"/>
</dbReference>
<evidence type="ECO:0000313" key="6">
    <source>
        <dbReference type="Proteomes" id="UP000189796"/>
    </source>
</evidence>
<sequence>MQQTELPLRNLKFGVFEADLRTGELTKLGRRVRLQEQPFQLLAMLLEKPGVLVTREELHVKLWPETTVDFDHGVNKAISKIREALGDSAENPRFIETVARRGYRFLADVTVAVGEQTETVTGDDAVQEDSGPVSLSDVGTPPRRKLRSFTWRLFGMVPVLAISLSWILVPWKQPAPAIHSIVVLPLQNLSNDVSQQYFADGMTDEIVTNLTQIKRLRVISSALSIGYKNPRQPLGEIARNLHVDAVVRGSVLLSGDHVRINARLIEMPTERDIWAQSYEGDIHDTLKLQSEIARVIAQQLRGILDRQEQAPLNRGVAEDPHAYQAYLK</sequence>
<dbReference type="RefSeq" id="WP_079601187.1">
    <property type="nucleotide sequence ID" value="NZ_LT670817.1"/>
</dbReference>
<dbReference type="PROSITE" id="PS51755">
    <property type="entry name" value="OMPR_PHOB"/>
    <property type="match status" value="1"/>
</dbReference>
<organism evidence="5 6">
    <name type="scientific">Bradyrhizobium erythrophlei</name>
    <dbReference type="NCBI Taxonomy" id="1437360"/>
    <lineage>
        <taxon>Bacteria</taxon>
        <taxon>Pseudomonadati</taxon>
        <taxon>Pseudomonadota</taxon>
        <taxon>Alphaproteobacteria</taxon>
        <taxon>Hyphomicrobiales</taxon>
        <taxon>Nitrobacteraceae</taxon>
        <taxon>Bradyrhizobium</taxon>
    </lineage>
</organism>
<evidence type="ECO:0000256" key="3">
    <source>
        <dbReference type="SAM" id="Phobius"/>
    </source>
</evidence>
<feature type="DNA-binding region" description="OmpR/PhoB-type" evidence="2">
    <location>
        <begin position="8"/>
        <end position="107"/>
    </location>
</feature>
<evidence type="ECO:0000256" key="1">
    <source>
        <dbReference type="ARBA" id="ARBA00023125"/>
    </source>
</evidence>
<dbReference type="GO" id="GO:0000160">
    <property type="term" value="P:phosphorelay signal transduction system"/>
    <property type="evidence" value="ECO:0007669"/>
    <property type="project" value="InterPro"/>
</dbReference>
<accession>A0A1M5L8J4</accession>
<evidence type="ECO:0000256" key="2">
    <source>
        <dbReference type="PROSITE-ProRule" id="PRU01091"/>
    </source>
</evidence>